<feature type="region of interest" description="Disordered" evidence="1">
    <location>
        <begin position="1"/>
        <end position="25"/>
    </location>
</feature>
<evidence type="ECO:0000256" key="1">
    <source>
        <dbReference type="SAM" id="MobiDB-lite"/>
    </source>
</evidence>
<dbReference type="PANTHER" id="PTHR47526:SF3">
    <property type="entry name" value="PHD-TYPE DOMAIN-CONTAINING PROTEIN"/>
    <property type="match status" value="1"/>
</dbReference>
<keyword evidence="4" id="KW-1185">Reference proteome</keyword>
<evidence type="ECO:0000313" key="3">
    <source>
        <dbReference type="EMBL" id="WAR04221.1"/>
    </source>
</evidence>
<dbReference type="InterPro" id="IPR011011">
    <property type="entry name" value="Znf_FYVE_PHD"/>
</dbReference>
<dbReference type="InterPro" id="IPR019080">
    <property type="entry name" value="YqaJ_viral_recombinase"/>
</dbReference>
<protein>
    <submittedName>
        <fullName evidence="3">PHO23-like protein</fullName>
    </submittedName>
</protein>
<evidence type="ECO:0000259" key="2">
    <source>
        <dbReference type="Pfam" id="PF09588"/>
    </source>
</evidence>
<dbReference type="SUPFAM" id="SSF57903">
    <property type="entry name" value="FYVE/PHD zinc finger"/>
    <property type="match status" value="1"/>
</dbReference>
<dbReference type="InterPro" id="IPR011335">
    <property type="entry name" value="Restrct_endonuc-II-like"/>
</dbReference>
<dbReference type="Gene3D" id="3.90.320.10">
    <property type="match status" value="1"/>
</dbReference>
<dbReference type="SUPFAM" id="SSF52980">
    <property type="entry name" value="Restriction endonuclease-like"/>
    <property type="match status" value="1"/>
</dbReference>
<dbReference type="Pfam" id="PF09588">
    <property type="entry name" value="YqaJ"/>
    <property type="match status" value="1"/>
</dbReference>
<organism evidence="3 4">
    <name type="scientific">Mya arenaria</name>
    <name type="common">Soft-shell clam</name>
    <dbReference type="NCBI Taxonomy" id="6604"/>
    <lineage>
        <taxon>Eukaryota</taxon>
        <taxon>Metazoa</taxon>
        <taxon>Spiralia</taxon>
        <taxon>Lophotrochozoa</taxon>
        <taxon>Mollusca</taxon>
        <taxon>Bivalvia</taxon>
        <taxon>Autobranchia</taxon>
        <taxon>Heteroconchia</taxon>
        <taxon>Euheterodonta</taxon>
        <taxon>Imparidentia</taxon>
        <taxon>Neoheterodontei</taxon>
        <taxon>Myida</taxon>
        <taxon>Myoidea</taxon>
        <taxon>Myidae</taxon>
        <taxon>Mya</taxon>
    </lineage>
</organism>
<feature type="compositionally biased region" description="Polar residues" evidence="1">
    <location>
        <begin position="12"/>
        <end position="25"/>
    </location>
</feature>
<feature type="domain" description="YqaJ viral recombinase" evidence="2">
    <location>
        <begin position="14"/>
        <end position="116"/>
    </location>
</feature>
<evidence type="ECO:0000313" key="4">
    <source>
        <dbReference type="Proteomes" id="UP001164746"/>
    </source>
</evidence>
<dbReference type="Gene3D" id="3.30.40.10">
    <property type="entry name" value="Zinc/RING finger domain, C3HC4 (zinc finger)"/>
    <property type="match status" value="1"/>
</dbReference>
<proteinExistence type="predicted"/>
<dbReference type="Proteomes" id="UP001164746">
    <property type="component" value="Chromosome 5"/>
</dbReference>
<gene>
    <name evidence="3" type="ORF">MAR_019590</name>
</gene>
<sequence>MRKKKQEVRQSKAVNSINKTSPPQNSIKEICYPSEKYVQTNATKWGCDHEKDALQKFMEEIGPLHENSRLQNSGFVISQDVSFIVASPDRIFICDYCGPACVERKDGELIKFKHNLVFQNMNSVTLLCGQQTTCMLKQTCSTLNYWTRFVPVQNILCMRQFFKNLFYTRLQTANSLPIGILHSVENTTSSQNIQPLKKCSNKQDSTVEVYCYCCQVEHGKMIGCDNEACEIEWFHCRRVSIENAPKGKLYCPDCRKLPCFKQKRLKQNRP</sequence>
<dbReference type="InterPro" id="IPR011604">
    <property type="entry name" value="PDDEXK-like_dom_sf"/>
</dbReference>
<reference evidence="3" key="1">
    <citation type="submission" date="2022-11" db="EMBL/GenBank/DDBJ databases">
        <title>Centuries of genome instability and evolution in soft-shell clam transmissible cancer (bioRxiv).</title>
        <authorList>
            <person name="Hart S.F.M."/>
            <person name="Yonemitsu M.A."/>
            <person name="Giersch R.M."/>
            <person name="Beal B.F."/>
            <person name="Arriagada G."/>
            <person name="Davis B.W."/>
            <person name="Ostrander E.A."/>
            <person name="Goff S.P."/>
            <person name="Metzger M.J."/>
        </authorList>
    </citation>
    <scope>NUCLEOTIDE SEQUENCE</scope>
    <source>
        <strain evidence="3">MELC-2E11</strain>
        <tissue evidence="3">Siphon/mantle</tissue>
    </source>
</reference>
<dbReference type="EMBL" id="CP111016">
    <property type="protein sequence ID" value="WAR04221.1"/>
    <property type="molecule type" value="Genomic_DNA"/>
</dbReference>
<dbReference type="InterPro" id="IPR013083">
    <property type="entry name" value="Znf_RING/FYVE/PHD"/>
</dbReference>
<name>A0ABY7E5J0_MYAAR</name>
<dbReference type="PANTHER" id="PTHR47526">
    <property type="entry name" value="ATP-DEPENDENT DNA HELICASE"/>
    <property type="match status" value="1"/>
</dbReference>
<accession>A0ABY7E5J0</accession>